<gene>
    <name evidence="1" type="ORF">AGLY_010327</name>
</gene>
<organism evidence="1 2">
    <name type="scientific">Aphis glycines</name>
    <name type="common">Soybean aphid</name>
    <dbReference type="NCBI Taxonomy" id="307491"/>
    <lineage>
        <taxon>Eukaryota</taxon>
        <taxon>Metazoa</taxon>
        <taxon>Ecdysozoa</taxon>
        <taxon>Arthropoda</taxon>
        <taxon>Hexapoda</taxon>
        <taxon>Insecta</taxon>
        <taxon>Pterygota</taxon>
        <taxon>Neoptera</taxon>
        <taxon>Paraneoptera</taxon>
        <taxon>Hemiptera</taxon>
        <taxon>Sternorrhyncha</taxon>
        <taxon>Aphidomorpha</taxon>
        <taxon>Aphidoidea</taxon>
        <taxon>Aphididae</taxon>
        <taxon>Aphidini</taxon>
        <taxon>Aphis</taxon>
        <taxon>Aphis</taxon>
    </lineage>
</organism>
<dbReference type="EMBL" id="VYZN01000040">
    <property type="protein sequence ID" value="KAE9532125.1"/>
    <property type="molecule type" value="Genomic_DNA"/>
</dbReference>
<protein>
    <submittedName>
        <fullName evidence="1">Uncharacterized protein</fullName>
    </submittedName>
</protein>
<name>A0A6G0TG29_APHGL</name>
<keyword evidence="2" id="KW-1185">Reference proteome</keyword>
<proteinExistence type="predicted"/>
<accession>A0A6G0TG29</accession>
<evidence type="ECO:0000313" key="2">
    <source>
        <dbReference type="Proteomes" id="UP000475862"/>
    </source>
</evidence>
<comment type="caution">
    <text evidence="1">The sequence shown here is derived from an EMBL/GenBank/DDBJ whole genome shotgun (WGS) entry which is preliminary data.</text>
</comment>
<evidence type="ECO:0000313" key="1">
    <source>
        <dbReference type="EMBL" id="KAE9532125.1"/>
    </source>
</evidence>
<dbReference type="AlphaFoldDB" id="A0A6G0TG29"/>
<sequence>MFLTLLYKETSNLLKYKFIIIKNLYDAIASMKNVRSITPFINILCLIPYIVFRGEGIEDKRWILYYRILRKVSKLGIGEFSMKTLIIENKHEEIILQVVFDYTLVVASSVIIYHIPSQICRTELMDDGKSLGLLRKDNRRSLYIVYYFCLYIKRCLHHKNNLKTGLWLLRIQIEIKYLYLQYFRKFNKICDLLILYNRSLLIIISKKKNKVDIKGVSLRTPDLNC</sequence>
<reference evidence="1 2" key="1">
    <citation type="submission" date="2019-08" db="EMBL/GenBank/DDBJ databases">
        <title>The genome of the soybean aphid Biotype 1, its phylome, world population structure and adaptation to the North American continent.</title>
        <authorList>
            <person name="Giordano R."/>
            <person name="Donthu R.K."/>
            <person name="Hernandez A.G."/>
            <person name="Wright C.L."/>
            <person name="Zimin A.V."/>
        </authorList>
    </citation>
    <scope>NUCLEOTIDE SEQUENCE [LARGE SCALE GENOMIC DNA]</scope>
    <source>
        <tissue evidence="1">Whole aphids</tissue>
    </source>
</reference>
<dbReference type="Proteomes" id="UP000475862">
    <property type="component" value="Unassembled WGS sequence"/>
</dbReference>